<feature type="transmembrane region" description="Helical" evidence="1">
    <location>
        <begin position="266"/>
        <end position="287"/>
    </location>
</feature>
<proteinExistence type="predicted"/>
<dbReference type="Pfam" id="PF00498">
    <property type="entry name" value="FHA"/>
    <property type="match status" value="1"/>
</dbReference>
<dbReference type="AlphaFoldDB" id="A0AA48KUE9"/>
<sequence length="731" mass="82482">MAEQAVEQWQLVVVPDSRYDSNTVLPQIHREIHRRLTEQMGDANFEVFSTDYAGLPDCFSQDCSDLSDKKIKELIDITGRDINLALLYQVVVAQEQGPSVTRYRIRVEGRILDLESGSELGAFPAQSTQADLNSGCTGFCFEDWLAQQAGILAQDVGSILSEKLAAQTRRFRYRIEAKDFLPSELNQINRFLEQTDGYVSHKLLSEKRASKQFLHQISSHEYRFVSEIPGSTLRDNLEQFMLANGIPMVVSYADRNRQFVFSRTQMPYLAGYLSFIVLLSMLSYLLYAFTQRRKHDRVLKRYAMGQHAGQWLDYFDSTKIPLAPRKKTWFEEQKNWLDKVKRSEQLAEEAWLLSDQHEYDAAIQKLEQALSENVDNQRARDLKKQVSDFERGYKRFVMAESELQSHPASALSLLQEARHLNPSLEQKVQEKIAQCERLMHEQLGNNALQNARAAFEAGRDFEVLSVIDKTQLQIGNLTSFAQEQAELLTLREQILKRQQPVLRAFRGTGALNNFIFLADDTIQLARNTEDEAASIVLGFKRISRFKKQSAITKSGNDFYVTDLGSANGTRYNGMAVDREARVKLEHEGVIALGGSKTGGGSICSLQCMGSNESSSLVLRLKRDGLAFIDDTSTGQSWPSMDEDFEKTWVLVNGHVPIGVNKNGQLDVGGFQNSELLAQLSYQNGFYITPMGVTMDATELTINGVDQYSTVPLVENANVGISAITFGIQEIK</sequence>
<name>A0AA48KUE9_9ALTE</name>
<dbReference type="InterPro" id="IPR000253">
    <property type="entry name" value="FHA_dom"/>
</dbReference>
<keyword evidence="1" id="KW-0472">Membrane</keyword>
<reference evidence="3" key="1">
    <citation type="submission" date="2023-01" db="EMBL/GenBank/DDBJ databases">
        <title>Complete genome sequence of Planctobacterium marinum strain Dej080120_11.</title>
        <authorList>
            <person name="Ueki S."/>
            <person name="Maruyama F."/>
        </authorList>
    </citation>
    <scope>NUCLEOTIDE SEQUENCE</scope>
    <source>
        <strain evidence="3">Dej080120_11</strain>
    </source>
</reference>
<evidence type="ECO:0000256" key="1">
    <source>
        <dbReference type="SAM" id="Phobius"/>
    </source>
</evidence>
<keyword evidence="1" id="KW-1133">Transmembrane helix</keyword>
<accession>A0AA48KUE9</accession>
<feature type="domain" description="FHA" evidence="2">
    <location>
        <begin position="522"/>
        <end position="576"/>
    </location>
</feature>
<dbReference type="KEGG" id="pmaw:MACH26_19010"/>
<keyword evidence="4" id="KW-1185">Reference proteome</keyword>
<dbReference type="SUPFAM" id="SSF49879">
    <property type="entry name" value="SMAD/FHA domain"/>
    <property type="match status" value="1"/>
</dbReference>
<dbReference type="Proteomes" id="UP001333710">
    <property type="component" value="Chromosome"/>
</dbReference>
<organism evidence="3 4">
    <name type="scientific">Planctobacterium marinum</name>
    <dbReference type="NCBI Taxonomy" id="1631968"/>
    <lineage>
        <taxon>Bacteria</taxon>
        <taxon>Pseudomonadati</taxon>
        <taxon>Pseudomonadota</taxon>
        <taxon>Gammaproteobacteria</taxon>
        <taxon>Alteromonadales</taxon>
        <taxon>Alteromonadaceae</taxon>
        <taxon>Planctobacterium</taxon>
    </lineage>
</organism>
<protein>
    <recommendedName>
        <fullName evidence="2">FHA domain-containing protein</fullName>
    </recommendedName>
</protein>
<dbReference type="CDD" id="cd00060">
    <property type="entry name" value="FHA"/>
    <property type="match status" value="1"/>
</dbReference>
<evidence type="ECO:0000313" key="3">
    <source>
        <dbReference type="EMBL" id="BDX06380.1"/>
    </source>
</evidence>
<dbReference type="PROSITE" id="PS50006">
    <property type="entry name" value="FHA_DOMAIN"/>
    <property type="match status" value="1"/>
</dbReference>
<keyword evidence="1" id="KW-0812">Transmembrane</keyword>
<gene>
    <name evidence="3" type="ORF">MACH26_19010</name>
</gene>
<dbReference type="InterPro" id="IPR008984">
    <property type="entry name" value="SMAD_FHA_dom_sf"/>
</dbReference>
<dbReference type="Gene3D" id="2.60.200.20">
    <property type="match status" value="1"/>
</dbReference>
<evidence type="ECO:0000259" key="2">
    <source>
        <dbReference type="PROSITE" id="PS50006"/>
    </source>
</evidence>
<dbReference type="EMBL" id="AP027272">
    <property type="protein sequence ID" value="BDX06380.1"/>
    <property type="molecule type" value="Genomic_DNA"/>
</dbReference>
<evidence type="ECO:0000313" key="4">
    <source>
        <dbReference type="Proteomes" id="UP001333710"/>
    </source>
</evidence>